<dbReference type="AlphaFoldDB" id="A0AAD1UP73"/>
<protein>
    <submittedName>
        <fullName evidence="1">Uncharacterized protein</fullName>
    </submittedName>
</protein>
<accession>A0AAD1UP73</accession>
<proteinExistence type="predicted"/>
<sequence>MNKRSRHNQSQEFFRSNTQPLDLEKYNFRKFLKSKIHFQRKDKKRIKEEMNKYLESSKYNLKLNCDLPHPYTCFQNKAKITRKFSELPKFVKVQSESSESLQNTTLSNIFFKKESDFRLQRKHLSMSQIYKRSKSNDYTINKGSGSYHSNHSNSSDIKLFSKLKNNQSDSSLKGPILIKDFSKEENKDLVLDLKTPSRVKTTSKNIKNQRRTLKFQNS</sequence>
<keyword evidence="2" id="KW-1185">Reference proteome</keyword>
<dbReference type="EMBL" id="CAMPGE010012297">
    <property type="protein sequence ID" value="CAI2371073.1"/>
    <property type="molecule type" value="Genomic_DNA"/>
</dbReference>
<reference evidence="1" key="1">
    <citation type="submission" date="2023-07" db="EMBL/GenBank/DDBJ databases">
        <authorList>
            <consortium name="AG Swart"/>
            <person name="Singh M."/>
            <person name="Singh A."/>
            <person name="Seah K."/>
            <person name="Emmerich C."/>
        </authorList>
    </citation>
    <scope>NUCLEOTIDE SEQUENCE</scope>
    <source>
        <strain evidence="1">DP1</strain>
    </source>
</reference>
<dbReference type="Proteomes" id="UP001295684">
    <property type="component" value="Unassembled WGS sequence"/>
</dbReference>
<comment type="caution">
    <text evidence="1">The sequence shown here is derived from an EMBL/GenBank/DDBJ whole genome shotgun (WGS) entry which is preliminary data.</text>
</comment>
<gene>
    <name evidence="1" type="ORF">ECRASSUSDP1_LOCUS12393</name>
</gene>
<evidence type="ECO:0000313" key="2">
    <source>
        <dbReference type="Proteomes" id="UP001295684"/>
    </source>
</evidence>
<organism evidence="1 2">
    <name type="scientific">Euplotes crassus</name>
    <dbReference type="NCBI Taxonomy" id="5936"/>
    <lineage>
        <taxon>Eukaryota</taxon>
        <taxon>Sar</taxon>
        <taxon>Alveolata</taxon>
        <taxon>Ciliophora</taxon>
        <taxon>Intramacronucleata</taxon>
        <taxon>Spirotrichea</taxon>
        <taxon>Hypotrichia</taxon>
        <taxon>Euplotida</taxon>
        <taxon>Euplotidae</taxon>
        <taxon>Moneuplotes</taxon>
    </lineage>
</organism>
<name>A0AAD1UP73_EUPCR</name>
<evidence type="ECO:0000313" key="1">
    <source>
        <dbReference type="EMBL" id="CAI2371073.1"/>
    </source>
</evidence>